<reference evidence="2 3" key="1">
    <citation type="journal article" date="2013" name="PLoS ONE">
        <title>Predicting the Proteins of Angomonas deanei, Strigomonas culicis and Their Respective Endosymbionts Reveals New Aspects of the Trypanosomatidae Family.</title>
        <authorList>
            <person name="Motta M.C."/>
            <person name="Martins A.C."/>
            <person name="de Souza S.S."/>
            <person name="Catta-Preta C.M."/>
            <person name="Silva R."/>
            <person name="Klein C.C."/>
            <person name="de Almeida L.G."/>
            <person name="de Lima Cunha O."/>
            <person name="Ciapina L.P."/>
            <person name="Brocchi M."/>
            <person name="Colabardini A.C."/>
            <person name="de Araujo Lima B."/>
            <person name="Machado C.R."/>
            <person name="de Almeida Soares C.M."/>
            <person name="Probst C.M."/>
            <person name="de Menezes C.B."/>
            <person name="Thompson C.E."/>
            <person name="Bartholomeu D.C."/>
            <person name="Gradia D.F."/>
            <person name="Pavoni D.P."/>
            <person name="Grisard E.C."/>
            <person name="Fantinatti-Garboggini F."/>
            <person name="Marchini F.K."/>
            <person name="Rodrigues-Luiz G.F."/>
            <person name="Wagner G."/>
            <person name="Goldman G.H."/>
            <person name="Fietto J.L."/>
            <person name="Elias M.C."/>
            <person name="Goldman M.H."/>
            <person name="Sagot M.F."/>
            <person name="Pereira M."/>
            <person name="Stoco P.H."/>
            <person name="de Mendonca-Neto R.P."/>
            <person name="Teixeira S.M."/>
            <person name="Maciel T.E."/>
            <person name="de Oliveira Mendes T.A."/>
            <person name="Urmenyi T.P."/>
            <person name="de Souza W."/>
            <person name="Schenkman S."/>
            <person name="de Vasconcelos A.T."/>
        </authorList>
    </citation>
    <scope>NUCLEOTIDE SEQUENCE [LARGE SCALE GENOMIC DNA]</scope>
</reference>
<dbReference type="GO" id="GO:0000139">
    <property type="term" value="C:Golgi membrane"/>
    <property type="evidence" value="ECO:0007669"/>
    <property type="project" value="TreeGrafter"/>
</dbReference>
<dbReference type="Proteomes" id="UP000015354">
    <property type="component" value="Unassembled WGS sequence"/>
</dbReference>
<dbReference type="InterPro" id="IPR051136">
    <property type="entry name" value="Intracellular_Lectin-GPT"/>
</dbReference>
<dbReference type="GO" id="GO:0030134">
    <property type="term" value="C:COPII-coated ER to Golgi transport vesicle"/>
    <property type="evidence" value="ECO:0007669"/>
    <property type="project" value="TreeGrafter"/>
</dbReference>
<sequence length="429" mass="48982">MIGGSTVANENFLRLTTHTLDDHGFAFNTAPLDHANWEARIQLSVRPPGPAARDHDPSVKYQGGDGMAFWYLQQPIGDDHQHVPKYSKVVTAELLEENLERDNPWRLADAILQDDADEDFDDAVDEEDLTDAERRGMQAARAKRELKRKQREDLFRRLFRRGTSFDAGDEPRVMGVKHADFASGFAVVLDSVGPEGTHRPGEDAHHAHRSTISLLLNVPNHTASAGQKVVNNFNGGRADFRQSPRLLQCDYDFRQEGARAYNPDDASLSPAARALKAPGEPIELVVRYYEKKLSIIIRREVPEKRKIIEEGKEGVDVERTYRETLCGELYPLLLPQRYHFGLSAATGHRPHKQRREKSMESLFYSQRDKALMHVDVHDVYRFELRELGKDAKAMGYSKSVPIEHFDFERDHREREHFSRQIPSQPDADV</sequence>
<dbReference type="AlphaFoldDB" id="S9UB58"/>
<comment type="caution">
    <text evidence="2">The sequence shown here is derived from an EMBL/GenBank/DDBJ whole genome shotgun (WGS) entry which is preliminary data.</text>
</comment>
<dbReference type="GO" id="GO:0005793">
    <property type="term" value="C:endoplasmic reticulum-Golgi intermediate compartment"/>
    <property type="evidence" value="ECO:0007669"/>
    <property type="project" value="TreeGrafter"/>
</dbReference>
<evidence type="ECO:0000313" key="3">
    <source>
        <dbReference type="Proteomes" id="UP000015354"/>
    </source>
</evidence>
<name>S9UB58_9TRYP</name>
<evidence type="ECO:0000256" key="1">
    <source>
        <dbReference type="SAM" id="Coils"/>
    </source>
</evidence>
<dbReference type="EMBL" id="ATMH01006292">
    <property type="protein sequence ID" value="EPY26158.1"/>
    <property type="molecule type" value="Genomic_DNA"/>
</dbReference>
<keyword evidence="3" id="KW-1185">Reference proteome</keyword>
<organism evidence="2 3">
    <name type="scientific">Strigomonas culicis</name>
    <dbReference type="NCBI Taxonomy" id="28005"/>
    <lineage>
        <taxon>Eukaryota</taxon>
        <taxon>Discoba</taxon>
        <taxon>Euglenozoa</taxon>
        <taxon>Kinetoplastea</taxon>
        <taxon>Metakinetoplastina</taxon>
        <taxon>Trypanosomatida</taxon>
        <taxon>Trypanosomatidae</taxon>
        <taxon>Strigomonadinae</taxon>
        <taxon>Strigomonas</taxon>
    </lineage>
</organism>
<protein>
    <submittedName>
        <fullName evidence="2">Uncharacterized protein</fullName>
    </submittedName>
</protein>
<dbReference type="GO" id="GO:0005789">
    <property type="term" value="C:endoplasmic reticulum membrane"/>
    <property type="evidence" value="ECO:0007669"/>
    <property type="project" value="TreeGrafter"/>
</dbReference>
<dbReference type="InterPro" id="IPR013320">
    <property type="entry name" value="ConA-like_dom_sf"/>
</dbReference>
<dbReference type="PANTHER" id="PTHR12223">
    <property type="entry name" value="VESICULAR MANNOSE-BINDING LECTIN"/>
    <property type="match status" value="1"/>
</dbReference>
<dbReference type="OrthoDB" id="270293at2759"/>
<dbReference type="Gene3D" id="2.60.120.200">
    <property type="match status" value="1"/>
</dbReference>
<accession>S9UB58</accession>
<dbReference type="SUPFAM" id="SSF49899">
    <property type="entry name" value="Concanavalin A-like lectins/glucanases"/>
    <property type="match status" value="1"/>
</dbReference>
<dbReference type="PANTHER" id="PTHR12223:SF34">
    <property type="entry name" value="L-TYPE LECTIN-LIKE DOMAIN-CONTAINING PROTEIN"/>
    <property type="match status" value="1"/>
</dbReference>
<evidence type="ECO:0000313" key="2">
    <source>
        <dbReference type="EMBL" id="EPY26158.1"/>
    </source>
</evidence>
<dbReference type="GO" id="GO:0006888">
    <property type="term" value="P:endoplasmic reticulum to Golgi vesicle-mediated transport"/>
    <property type="evidence" value="ECO:0007669"/>
    <property type="project" value="TreeGrafter"/>
</dbReference>
<gene>
    <name evidence="2" type="ORF">STCU_06292</name>
</gene>
<dbReference type="GO" id="GO:0005537">
    <property type="term" value="F:D-mannose binding"/>
    <property type="evidence" value="ECO:0007669"/>
    <property type="project" value="TreeGrafter"/>
</dbReference>
<keyword evidence="1" id="KW-0175">Coiled coil</keyword>
<feature type="coiled-coil region" evidence="1">
    <location>
        <begin position="129"/>
        <end position="157"/>
    </location>
</feature>
<proteinExistence type="predicted"/>